<accession>A0ACC7P5T7</accession>
<comment type="caution">
    <text evidence="1">The sequence shown here is derived from an EMBL/GenBank/DDBJ whole genome shotgun (WGS) entry which is preliminary data.</text>
</comment>
<sequence>MSYLTKYVRKYGRWFGFAVFFLTVEALCDLLLPTILSRVIDEGIALERMDTVWRLGGVMLGITAVGALAACTRNVLASRVSQAFGTELRSDLFRKIQSLTFDSMDRFDRASLLTRLTNDVTQVQNFTNGLMRIFVKAPLTCIGSLIMAIRLNPRLSVILLIVVPLVGVLIMINMRIGLPRYLKVQKAMDRMNLVLREYLSGVRVVKAFNRFRYETDKMETANLEYQTRSIKVMRAMAAFNPAVTLTVNAGILAVLWYGGLRVDSGDMQVGHIVAFVNYMTQILFSLMMISMVLMMFVRARASSQRISEVFADDSAMTWSKPAVAQPEEPGGIEFRNVTFTYGSSGGDKGKPVLNGIDLVCEPGQTVGIIGSTGSGKSTLISLIPRFYDADSGQVLVNGQDVRTMDPSALRERIAVVPQKSVLFSGSIKDNIRWGKEQADDGEIEAAARIAGAHDFIAAFPEGYDTRIGQKGVNLSGGQKQRISIARGLIRKPDILILDDSTSAVDVITEARIKEALRRETRGMTCLLIAQRITSVMDADRILVLEHGEIAGLGTHDELLAGCRVYREIYASQTGKEAVPHVQGE</sequence>
<keyword evidence="1" id="KW-0067">ATP-binding</keyword>
<keyword evidence="2" id="KW-1185">Reference proteome</keyword>
<gene>
    <name evidence="1" type="ORF">ACI1P1_25425</name>
</gene>
<dbReference type="EMBL" id="JBJURJ010000020">
    <property type="protein sequence ID" value="MFM9331645.1"/>
    <property type="molecule type" value="Genomic_DNA"/>
</dbReference>
<protein>
    <submittedName>
        <fullName evidence="1">ABC transporter ATP-binding protein</fullName>
    </submittedName>
</protein>
<evidence type="ECO:0000313" key="1">
    <source>
        <dbReference type="EMBL" id="MFM9331645.1"/>
    </source>
</evidence>
<proteinExistence type="predicted"/>
<evidence type="ECO:0000313" key="2">
    <source>
        <dbReference type="Proteomes" id="UP001631969"/>
    </source>
</evidence>
<keyword evidence="1" id="KW-0547">Nucleotide-binding</keyword>
<organism evidence="1 2">
    <name type="scientific">Paenibacillus mesotrionivorans</name>
    <dbReference type="NCBI Taxonomy" id="3160968"/>
    <lineage>
        <taxon>Bacteria</taxon>
        <taxon>Bacillati</taxon>
        <taxon>Bacillota</taxon>
        <taxon>Bacilli</taxon>
        <taxon>Bacillales</taxon>
        <taxon>Paenibacillaceae</taxon>
        <taxon>Paenibacillus</taxon>
    </lineage>
</organism>
<dbReference type="Proteomes" id="UP001631969">
    <property type="component" value="Unassembled WGS sequence"/>
</dbReference>
<name>A0ACC7P5T7_9BACL</name>
<reference evidence="1" key="1">
    <citation type="submission" date="2024-12" db="EMBL/GenBank/DDBJ databases">
        <authorList>
            <person name="Wu N."/>
        </authorList>
    </citation>
    <scope>NUCLEOTIDE SEQUENCE</scope>
    <source>
        <strain evidence="1">P15</strain>
    </source>
</reference>